<dbReference type="SUPFAM" id="SSF75304">
    <property type="entry name" value="Amidase signature (AS) enzymes"/>
    <property type="match status" value="1"/>
</dbReference>
<dbReference type="VEuPathDB" id="VectorBase:CSON005684"/>
<feature type="active site" description="Charge relay system" evidence="1">
    <location>
        <position position="206"/>
    </location>
</feature>
<dbReference type="EMBL" id="UFQS01000220">
    <property type="protein sequence ID" value="SSX01557.1"/>
    <property type="molecule type" value="Genomic_DNA"/>
</dbReference>
<evidence type="ECO:0000313" key="3">
    <source>
        <dbReference type="EMBL" id="SSX01557.1"/>
    </source>
</evidence>
<evidence type="ECO:0000313" key="4">
    <source>
        <dbReference type="EMBL" id="SSX21937.1"/>
    </source>
</evidence>
<accession>A0A336M0I7</accession>
<dbReference type="AlphaFoldDB" id="A0A336M0I7"/>
<gene>
    <name evidence="4" type="primary">CSON005684</name>
</gene>
<dbReference type="PANTHER" id="PTHR43372:SF3">
    <property type="entry name" value="AT07710P-RELATED"/>
    <property type="match status" value="1"/>
</dbReference>
<evidence type="ECO:0000259" key="2">
    <source>
        <dbReference type="Pfam" id="PF01425"/>
    </source>
</evidence>
<dbReference type="InterPro" id="IPR036928">
    <property type="entry name" value="AS_sf"/>
</dbReference>
<proteinExistence type="predicted"/>
<evidence type="ECO:0000256" key="1">
    <source>
        <dbReference type="PIRSR" id="PIRSR001221-1"/>
    </source>
</evidence>
<dbReference type="Pfam" id="PF01425">
    <property type="entry name" value="Amidase"/>
    <property type="match status" value="1"/>
</dbReference>
<feature type="domain" description="Amidase" evidence="2">
    <location>
        <begin position="72"/>
        <end position="505"/>
    </location>
</feature>
<dbReference type="InterPro" id="IPR052739">
    <property type="entry name" value="FAAH2"/>
</dbReference>
<dbReference type="InterPro" id="IPR023631">
    <property type="entry name" value="Amidase_dom"/>
</dbReference>
<feature type="active site" description="Charge relay system" evidence="1">
    <location>
        <position position="131"/>
    </location>
</feature>
<protein>
    <submittedName>
        <fullName evidence="4">CSON005684 protein</fullName>
    </submittedName>
</protein>
<dbReference type="Gene3D" id="3.90.1300.10">
    <property type="entry name" value="Amidase signature (AS) domain"/>
    <property type="match status" value="1"/>
</dbReference>
<name>A0A336M0I7_CULSO</name>
<reference evidence="4" key="2">
    <citation type="submission" date="2018-07" db="EMBL/GenBank/DDBJ databases">
        <authorList>
            <person name="Quirk P.G."/>
            <person name="Krulwich T.A."/>
        </authorList>
    </citation>
    <scope>NUCLEOTIDE SEQUENCE</scope>
</reference>
<dbReference type="GO" id="GO:0012505">
    <property type="term" value="C:endomembrane system"/>
    <property type="evidence" value="ECO:0007669"/>
    <property type="project" value="TreeGrafter"/>
</dbReference>
<reference evidence="3" key="1">
    <citation type="submission" date="2018-04" db="EMBL/GenBank/DDBJ databases">
        <authorList>
            <person name="Go L.Y."/>
            <person name="Mitchell J.A."/>
        </authorList>
    </citation>
    <scope>NUCLEOTIDE SEQUENCE</scope>
    <source>
        <tissue evidence="3">Whole organism</tissue>
    </source>
</reference>
<dbReference type="PANTHER" id="PTHR43372">
    <property type="entry name" value="FATTY-ACID AMIDE HYDROLASE"/>
    <property type="match status" value="1"/>
</dbReference>
<organism evidence="4">
    <name type="scientific">Culicoides sonorensis</name>
    <name type="common">Biting midge</name>
    <dbReference type="NCBI Taxonomy" id="179676"/>
    <lineage>
        <taxon>Eukaryota</taxon>
        <taxon>Metazoa</taxon>
        <taxon>Ecdysozoa</taxon>
        <taxon>Arthropoda</taxon>
        <taxon>Hexapoda</taxon>
        <taxon>Insecta</taxon>
        <taxon>Pterygota</taxon>
        <taxon>Neoptera</taxon>
        <taxon>Endopterygota</taxon>
        <taxon>Diptera</taxon>
        <taxon>Nematocera</taxon>
        <taxon>Chironomoidea</taxon>
        <taxon>Ceratopogonidae</taxon>
        <taxon>Ceratopogoninae</taxon>
        <taxon>Culicoides</taxon>
        <taxon>Monoculicoides</taxon>
    </lineage>
</organism>
<sequence length="525" mass="57709">MLESDKKNNNPPTLVSAGLVLARYIGKSYIPLLQRQFKDRKFVPPLENLLLLLPATDLAQAIRNREISSVAVVQAYIDRIKEVNPVLNAVIEDRFEAALSDAKKADELCRKLTVDELKEKFPLLGVPFTAKEAVGVEGMSHHVGVAERKGMKCEEEGPVISNLRKAGAIPICVTNVPEWCLSWETYNVINGRTFNPYNTTYSPGGSSGGESALLASAASIFGVGSDFMGSCRLPAMFCGVFGHRPTNPLLSVEGSLPVFPDKVIEKILALGPLCRYAKDLPLLLKIMAGDNAELADLDTPVDLKNIRILYPDSYASGAENIPIEEELEEKIESAAQALQEAGCNVTKVKIEYRGLFEKLISKYLSADLREVNEMTDFATTFLGCLKEYGKWVVGKSDHDIYAIHGQFLMKHKKLYVRLTKFVPLCDEYEKEIKDLLGNDAVLLFPTYATSAYKHHGTVGALPGYVYGLLPSVFNLPATTVPMGLNKNGLPLGFQVIGGPFKDKLCFTVAQFLEQKFGGWVPPPSQ</sequence>
<feature type="active site" description="Acyl-ester intermediate" evidence="1">
    <location>
        <position position="230"/>
    </location>
</feature>
<dbReference type="PIRSF" id="PIRSF001221">
    <property type="entry name" value="Amidase_fungi"/>
    <property type="match status" value="1"/>
</dbReference>
<dbReference type="EMBL" id="UFQT01000220">
    <property type="protein sequence ID" value="SSX21937.1"/>
    <property type="molecule type" value="Genomic_DNA"/>
</dbReference>